<feature type="signal peptide" evidence="5">
    <location>
        <begin position="1"/>
        <end position="26"/>
    </location>
</feature>
<dbReference type="FunFam" id="3.30.1330.40:FF:000001">
    <property type="entry name" value="L-PSP family endoribonuclease"/>
    <property type="match status" value="1"/>
</dbReference>
<organism evidence="8 9">
    <name type="scientific">Folsomia candida</name>
    <name type="common">Springtail</name>
    <dbReference type="NCBI Taxonomy" id="158441"/>
    <lineage>
        <taxon>Eukaryota</taxon>
        <taxon>Metazoa</taxon>
        <taxon>Ecdysozoa</taxon>
        <taxon>Arthropoda</taxon>
        <taxon>Hexapoda</taxon>
        <taxon>Collembola</taxon>
        <taxon>Entomobryomorpha</taxon>
        <taxon>Isotomoidea</taxon>
        <taxon>Isotomidae</taxon>
        <taxon>Proisotominae</taxon>
        <taxon>Folsomia</taxon>
    </lineage>
</organism>
<protein>
    <submittedName>
        <fullName evidence="8">Protein CLEC16A</fullName>
    </submittedName>
</protein>
<gene>
    <name evidence="8" type="ORF">Fcan01_04916</name>
</gene>
<dbReference type="OMA" id="SMQEQNT"/>
<evidence type="ECO:0000313" key="9">
    <source>
        <dbReference type="Proteomes" id="UP000198287"/>
    </source>
</evidence>
<dbReference type="Proteomes" id="UP000198287">
    <property type="component" value="Unassembled WGS sequence"/>
</dbReference>
<dbReference type="Pfam" id="PF09758">
    <property type="entry name" value="FPL"/>
    <property type="match status" value="1"/>
</dbReference>
<dbReference type="InterPro" id="IPR039272">
    <property type="entry name" value="CLEC16A/TT9"/>
</dbReference>
<keyword evidence="3" id="KW-0072">Autophagy</keyword>
<feature type="domain" description="CLEC16A/TT9 C-terminal" evidence="7">
    <location>
        <begin position="434"/>
        <end position="524"/>
    </location>
</feature>
<feature type="chain" id="PRO_5013347876" evidence="5">
    <location>
        <begin position="27"/>
        <end position="972"/>
    </location>
</feature>
<dbReference type="EMBL" id="LNIX01000002">
    <property type="protein sequence ID" value="OXA60671.1"/>
    <property type="molecule type" value="Genomic_DNA"/>
</dbReference>
<feature type="compositionally biased region" description="Low complexity" evidence="4">
    <location>
        <begin position="914"/>
        <end position="928"/>
    </location>
</feature>
<name>A0A226EV27_FOLCA</name>
<dbReference type="GO" id="GO:0007034">
    <property type="term" value="P:vacuolar transport"/>
    <property type="evidence" value="ECO:0007669"/>
    <property type="project" value="TreeGrafter"/>
</dbReference>
<dbReference type="STRING" id="158441.A0A226EV27"/>
<dbReference type="InterPro" id="IPR045820">
    <property type="entry name" value="CLEC16A/TT9_C"/>
</dbReference>
<dbReference type="Pfam" id="PF19439">
    <property type="entry name" value="CLEC16A_C"/>
    <property type="match status" value="2"/>
</dbReference>
<sequence length="972" mass="110213">MNTFSTMNLLLCIGFAFCLSIELCQGQYTVRKIIHSDLAPGTTLPLSQAVQVDNMIYVSGNLGMDVNGTLLTGIVNQTRQAFDNIGFILGEAQSSFRHIVKVTVLLSDLNNYDAMNVVYAEYFQNNFPARAAYQVGRLPRDALVEIELTPQKYCYFHKTMFRSRSWFFSSSSSSSSTSLWKPKNPHSTEYLKYLHTVLTKNQTVTEQNKSLLVEALRSIAEILIWGDQNDPSVFDFFLEKNMLSFFLKIMKQNKCGSYVCVQLLQTLNILFENIRNQTSIYYLLSNNHVNSIIEHKFDFSDEEVMAYYISFLKTLSLKLNSQTIHFFYNEHTNDFPLYTEAIKFFNNSESMVRIAVRTLTLNVFRVDDKSMLKFIRDKTAAPYFSNLVWFIGNHVVEIDKLIKVVSEEGGEETFITTSSSKTTNITTQSQQKTLLDDLIAEHLDHLHYINDILLLKIEPLNEVLVDHLLNRLLRPVIVSSLITTTSPSSQPKISRILSLYLLTQIFSIVTHSALLTELLETVLATVDVLSFFDCSETDYLCFFVVTLLVAVERVKADNLLTNPTHLESFFFSELPYNPCLLQKLLAIIQTAVKSSTKIRIASLSLTTELILKITSKLQDSDLAMLESFREENILTLQNYFKTEEMFLEMFEDEYFVKGCDLESLLGDSCMLLPPVGSPLSGVNALEKRRPCGETERIRRSMRVYFLLRNLSLKLRGDEERYLPLSNIHRNTVTLEQTLDLTNSDLLACTVLTVTNTKETQKLRRFLVVDSFQIILVEPSQKRMGWGVVKFVGFLQDLDVQSDPSDTRCLHITVKSSPVLKKHSTLVIKQPILSAKFIFDDHIRCMAARQRLIKGRHRAREKKLTLISRALLNDNISAKYSPPQNLKSVNSTTSSSSARYQPIAKTLPGGVVVVGGASANRSRPSSASRSPRRKKPEDVIPMDAGENQPELLSPGNEIATTSFCIDKGSVFDV</sequence>
<feature type="domain" description="FPL" evidence="6">
    <location>
        <begin position="216"/>
        <end position="364"/>
    </location>
</feature>
<dbReference type="InterPro" id="IPR006175">
    <property type="entry name" value="YjgF/YER057c/UK114"/>
</dbReference>
<evidence type="ECO:0000256" key="2">
    <source>
        <dbReference type="ARBA" id="ARBA00010552"/>
    </source>
</evidence>
<feature type="domain" description="CLEC16A/TT9 C-terminal" evidence="7">
    <location>
        <begin position="529"/>
        <end position="874"/>
    </location>
</feature>
<dbReference type="GO" id="GO:0016197">
    <property type="term" value="P:endosomal transport"/>
    <property type="evidence" value="ECO:0007669"/>
    <property type="project" value="TreeGrafter"/>
</dbReference>
<dbReference type="PANTHER" id="PTHR21481:SF0">
    <property type="entry name" value="PROTEIN CLEC16A"/>
    <property type="match status" value="1"/>
</dbReference>
<evidence type="ECO:0000313" key="8">
    <source>
        <dbReference type="EMBL" id="OXA60671.1"/>
    </source>
</evidence>
<dbReference type="PROSITE" id="PS01094">
    <property type="entry name" value="UPF0076"/>
    <property type="match status" value="1"/>
</dbReference>
<dbReference type="InterPro" id="IPR019897">
    <property type="entry name" value="RidA_CS"/>
</dbReference>
<dbReference type="AlphaFoldDB" id="A0A226EV27"/>
<comment type="similarity">
    <text evidence="1">Belongs to the CLEC16A/gop-1 family.</text>
</comment>
<evidence type="ECO:0000256" key="1">
    <source>
        <dbReference type="ARBA" id="ARBA00006441"/>
    </source>
</evidence>
<evidence type="ECO:0000259" key="7">
    <source>
        <dbReference type="Pfam" id="PF19439"/>
    </source>
</evidence>
<comment type="caution">
    <text evidence="8">The sequence shown here is derived from an EMBL/GenBank/DDBJ whole genome shotgun (WGS) entry which is preliminary data.</text>
</comment>
<dbReference type="OrthoDB" id="309640at2759"/>
<dbReference type="InterPro" id="IPR006056">
    <property type="entry name" value="RidA"/>
</dbReference>
<dbReference type="GO" id="GO:0006914">
    <property type="term" value="P:autophagy"/>
    <property type="evidence" value="ECO:0007669"/>
    <property type="project" value="UniProtKB-KW"/>
</dbReference>
<evidence type="ECO:0000259" key="6">
    <source>
        <dbReference type="Pfam" id="PF09758"/>
    </source>
</evidence>
<dbReference type="Pfam" id="PF01042">
    <property type="entry name" value="Ribonuc_L-PSP"/>
    <property type="match status" value="1"/>
</dbReference>
<proteinExistence type="inferred from homology"/>
<dbReference type="GO" id="GO:1901096">
    <property type="term" value="P:regulation of autophagosome maturation"/>
    <property type="evidence" value="ECO:0007669"/>
    <property type="project" value="TreeGrafter"/>
</dbReference>
<feature type="region of interest" description="Disordered" evidence="4">
    <location>
        <begin position="914"/>
        <end position="952"/>
    </location>
</feature>
<dbReference type="GO" id="GO:0005770">
    <property type="term" value="C:late endosome"/>
    <property type="evidence" value="ECO:0007669"/>
    <property type="project" value="TreeGrafter"/>
</dbReference>
<evidence type="ECO:0000256" key="3">
    <source>
        <dbReference type="ARBA" id="ARBA00023006"/>
    </source>
</evidence>
<dbReference type="InterPro" id="IPR019155">
    <property type="entry name" value="CLEC16A/TT9_N"/>
</dbReference>
<dbReference type="InterPro" id="IPR035959">
    <property type="entry name" value="RutC-like_sf"/>
</dbReference>
<dbReference type="NCBIfam" id="TIGR00004">
    <property type="entry name" value="Rid family detoxifying hydrolase"/>
    <property type="match status" value="1"/>
</dbReference>
<reference evidence="8 9" key="1">
    <citation type="submission" date="2015-12" db="EMBL/GenBank/DDBJ databases">
        <title>The genome of Folsomia candida.</title>
        <authorList>
            <person name="Faddeeva A."/>
            <person name="Derks M.F."/>
            <person name="Anvar Y."/>
            <person name="Smit S."/>
            <person name="Van Straalen N."/>
            <person name="Roelofs D."/>
        </authorList>
    </citation>
    <scope>NUCLEOTIDE SEQUENCE [LARGE SCALE GENOMIC DNA]</scope>
    <source>
        <strain evidence="8 9">VU population</strain>
        <tissue evidence="8">Whole body</tissue>
    </source>
</reference>
<comment type="similarity">
    <text evidence="2">Belongs to the RutC family.</text>
</comment>
<dbReference type="CDD" id="cd00448">
    <property type="entry name" value="YjgF_YER057c_UK114_family"/>
    <property type="match status" value="1"/>
</dbReference>
<evidence type="ECO:0000256" key="4">
    <source>
        <dbReference type="SAM" id="MobiDB-lite"/>
    </source>
</evidence>
<keyword evidence="9" id="KW-1185">Reference proteome</keyword>
<dbReference type="PANTHER" id="PTHR21481">
    <property type="entry name" value="PROTEIN CLEC16A"/>
    <property type="match status" value="1"/>
</dbReference>
<accession>A0A226EV27</accession>
<evidence type="ECO:0000256" key="5">
    <source>
        <dbReference type="SAM" id="SignalP"/>
    </source>
</evidence>
<dbReference type="Gene3D" id="3.30.1330.40">
    <property type="entry name" value="RutC-like"/>
    <property type="match status" value="1"/>
</dbReference>
<dbReference type="SUPFAM" id="SSF55298">
    <property type="entry name" value="YjgF-like"/>
    <property type="match status" value="1"/>
</dbReference>
<keyword evidence="5" id="KW-0732">Signal</keyword>
<dbReference type="GO" id="GO:0005794">
    <property type="term" value="C:Golgi apparatus"/>
    <property type="evidence" value="ECO:0007669"/>
    <property type="project" value="TreeGrafter"/>
</dbReference>